<gene>
    <name evidence="1" type="ORF">OH806_14225</name>
</gene>
<comment type="caution">
    <text evidence="1">The sequence shown here is derived from an EMBL/GenBank/DDBJ whole genome shotgun (WGS) entry which is preliminary data.</text>
</comment>
<accession>A0ABT3HRL4</accession>
<dbReference type="EMBL" id="JAPDHV010000007">
    <property type="protein sequence ID" value="MCW3162423.1"/>
    <property type="molecule type" value="Genomic_DNA"/>
</dbReference>
<evidence type="ECO:0000313" key="2">
    <source>
        <dbReference type="Proteomes" id="UP001163719"/>
    </source>
</evidence>
<dbReference type="Proteomes" id="UP001163719">
    <property type="component" value="Unassembled WGS sequence"/>
</dbReference>
<dbReference type="RefSeq" id="WP_264744340.1">
    <property type="nucleotide sequence ID" value="NZ_JAPDHV010000007.1"/>
</dbReference>
<name>A0ABT3HRL4_9FLAO</name>
<evidence type="ECO:0000313" key="1">
    <source>
        <dbReference type="EMBL" id="MCW3162423.1"/>
    </source>
</evidence>
<reference evidence="1" key="1">
    <citation type="submission" date="2022-10" db="EMBL/GenBank/DDBJ databases">
        <title>Chryseobacterium babae sp. nov. isolated from the gut of the beetle Oryctes rhinoceros, and Chryseobacterium kimseyorum sp. nov., isolated from a stick insect rearing cage.</title>
        <authorList>
            <person name="Shelomi M."/>
            <person name="Han C.-J."/>
            <person name="Chen W.-M."/>
            <person name="Chen H.-K."/>
            <person name="Liaw S.-J."/>
            <person name="Muhle E."/>
            <person name="Clermont D."/>
        </authorList>
    </citation>
    <scope>NUCLEOTIDE SEQUENCE</scope>
    <source>
        <strain evidence="1">WLa1L2M3</strain>
    </source>
</reference>
<keyword evidence="2" id="KW-1185">Reference proteome</keyword>
<sequence>MNKEFLNIAIVDDNDKNLTSFKNNLSKIKIGTRIQIFENINDILNCINEEEYVVPEIVFINYDVFEEKILFEIKTNGRFKNLSTAIYSDRMSESEIEDFFIKGGNIFVKIKDDETEFKKALSEVIAINWQYHTSGLNKDNFILKIL</sequence>
<protein>
    <submittedName>
        <fullName evidence="1">Response regulator</fullName>
    </submittedName>
</protein>
<organism evidence="1 2">
    <name type="scientific">Chryseobacterium oryctis</name>
    <dbReference type="NCBI Taxonomy" id="2952618"/>
    <lineage>
        <taxon>Bacteria</taxon>
        <taxon>Pseudomonadati</taxon>
        <taxon>Bacteroidota</taxon>
        <taxon>Flavobacteriia</taxon>
        <taxon>Flavobacteriales</taxon>
        <taxon>Weeksellaceae</taxon>
        <taxon>Chryseobacterium group</taxon>
        <taxon>Chryseobacterium</taxon>
    </lineage>
</organism>
<dbReference type="Gene3D" id="3.40.50.2300">
    <property type="match status" value="1"/>
</dbReference>
<proteinExistence type="predicted"/>